<name>A0A931F6D7_9ACTN</name>
<reference evidence="2" key="1">
    <citation type="submission" date="2020-11" db="EMBL/GenBank/DDBJ databases">
        <title>Whole-genome analyses of Nonomuraea sp. K274.</title>
        <authorList>
            <person name="Veyisoglu A."/>
        </authorList>
    </citation>
    <scope>NUCLEOTIDE SEQUENCE</scope>
    <source>
        <strain evidence="2">K274</strain>
    </source>
</reference>
<dbReference type="EMBL" id="JADOGI010000250">
    <property type="protein sequence ID" value="MBF8193041.1"/>
    <property type="molecule type" value="Genomic_DNA"/>
</dbReference>
<evidence type="ECO:0000313" key="2">
    <source>
        <dbReference type="EMBL" id="MBF8193041.1"/>
    </source>
</evidence>
<gene>
    <name evidence="2" type="ORF">ITP53_46695</name>
</gene>
<keyword evidence="1" id="KW-1133">Transmembrane helix</keyword>
<evidence type="ECO:0000256" key="1">
    <source>
        <dbReference type="SAM" id="Phobius"/>
    </source>
</evidence>
<accession>A0A931F6D7</accession>
<keyword evidence="1" id="KW-0472">Membrane</keyword>
<organism evidence="2 3">
    <name type="scientific">Nonomuraea cypriaca</name>
    <dbReference type="NCBI Taxonomy" id="1187855"/>
    <lineage>
        <taxon>Bacteria</taxon>
        <taxon>Bacillati</taxon>
        <taxon>Actinomycetota</taxon>
        <taxon>Actinomycetes</taxon>
        <taxon>Streptosporangiales</taxon>
        <taxon>Streptosporangiaceae</taxon>
        <taxon>Nonomuraea</taxon>
    </lineage>
</organism>
<protein>
    <submittedName>
        <fullName evidence="2">Uncharacterized protein</fullName>
    </submittedName>
</protein>
<feature type="transmembrane region" description="Helical" evidence="1">
    <location>
        <begin position="12"/>
        <end position="32"/>
    </location>
</feature>
<proteinExistence type="predicted"/>
<keyword evidence="3" id="KW-1185">Reference proteome</keyword>
<dbReference type="Proteomes" id="UP000605361">
    <property type="component" value="Unassembled WGS sequence"/>
</dbReference>
<comment type="caution">
    <text evidence="2">The sequence shown here is derived from an EMBL/GenBank/DDBJ whole genome shotgun (WGS) entry which is preliminary data.</text>
</comment>
<keyword evidence="1" id="KW-0812">Transmembrane</keyword>
<dbReference type="RefSeq" id="WP_195901919.1">
    <property type="nucleotide sequence ID" value="NZ_JADOGI010000250.1"/>
</dbReference>
<evidence type="ECO:0000313" key="3">
    <source>
        <dbReference type="Proteomes" id="UP000605361"/>
    </source>
</evidence>
<dbReference type="AlphaFoldDB" id="A0A931F6D7"/>
<sequence length="149" mass="16668">MADWAKLIEAVAGLVGAVAWPAAFAVAVWLVMRRHKDAVARLIDRLEQIMLPGGLEIHLKVAEQQARDDIQSLVERAATELDPHARKQAAEELAERAEELGALGILSRGPWVEAEPDIRTERQWAKFAEWVEAARRKRRPSEPPKDAPD</sequence>